<feature type="domain" description="VWFA" evidence="6">
    <location>
        <begin position="99"/>
        <end position="286"/>
    </location>
</feature>
<evidence type="ECO:0000313" key="8">
    <source>
        <dbReference type="Proteomes" id="UP000001007"/>
    </source>
</evidence>
<reference evidence="7 8" key="1">
    <citation type="journal article" date="2002" name="Proc. Natl. Acad. Sci. U.S.A.">
        <title>The complete genome sequence of Chlorobium tepidum TLS, a photosynthetic, anaerobic, green-sulfur bacterium.</title>
        <authorList>
            <person name="Eisen J.A."/>
            <person name="Nelson K.E."/>
            <person name="Paulsen I.T."/>
            <person name="Heidelberg J.F."/>
            <person name="Wu M."/>
            <person name="Dodson R.J."/>
            <person name="Deboy R."/>
            <person name="Gwinn M.L."/>
            <person name="Nelson W.C."/>
            <person name="Haft D.H."/>
            <person name="Hickey E.K."/>
            <person name="Peterson J.D."/>
            <person name="Durkin A.S."/>
            <person name="Kolonay J.L."/>
            <person name="Yang F."/>
            <person name="Holt I."/>
            <person name="Umayam L.A."/>
            <person name="Mason T."/>
            <person name="Brenner M."/>
            <person name="Shea T.P."/>
            <person name="Parksey D."/>
            <person name="Nierman W.C."/>
            <person name="Feldblyum T.V."/>
            <person name="Hansen C.L."/>
            <person name="Craven M.B."/>
            <person name="Radune D."/>
            <person name="Vamathevan J."/>
            <person name="Khouri H."/>
            <person name="White O."/>
            <person name="Gruber T.M."/>
            <person name="Ketchum K.A."/>
            <person name="Venter J.C."/>
            <person name="Tettelin H."/>
            <person name="Bryant D.A."/>
            <person name="Fraser C.M."/>
        </authorList>
    </citation>
    <scope>NUCLEOTIDE SEQUENCE [LARGE SCALE GENOMIC DNA]</scope>
    <source>
        <strain evidence="8">ATCC 49652 / DSM 12025 / NBRC 103806 / TLS</strain>
    </source>
</reference>
<dbReference type="PANTHER" id="PTHR22550">
    <property type="entry name" value="SPORE GERMINATION PROTEIN"/>
    <property type="match status" value="1"/>
</dbReference>
<keyword evidence="3 5" id="KW-1133">Transmembrane helix</keyword>
<keyword evidence="1" id="KW-1003">Cell membrane</keyword>
<protein>
    <recommendedName>
        <fullName evidence="6">VWFA domain-containing protein</fullName>
    </recommendedName>
</protein>
<dbReference type="InterPro" id="IPR033881">
    <property type="entry name" value="vWA_BatA_type"/>
</dbReference>
<dbReference type="Pfam" id="PF13519">
    <property type="entry name" value="VWA_2"/>
    <property type="match status" value="1"/>
</dbReference>
<evidence type="ECO:0000256" key="5">
    <source>
        <dbReference type="SAM" id="Phobius"/>
    </source>
</evidence>
<dbReference type="STRING" id="194439.CT2278"/>
<evidence type="ECO:0000256" key="1">
    <source>
        <dbReference type="ARBA" id="ARBA00022475"/>
    </source>
</evidence>
<evidence type="ECO:0000259" key="6">
    <source>
        <dbReference type="PROSITE" id="PS50234"/>
    </source>
</evidence>
<dbReference type="PROSITE" id="PS50234">
    <property type="entry name" value="VWFA"/>
    <property type="match status" value="1"/>
</dbReference>
<dbReference type="Proteomes" id="UP000001007">
    <property type="component" value="Chromosome"/>
</dbReference>
<feature type="transmembrane region" description="Helical" evidence="5">
    <location>
        <begin position="303"/>
        <end position="323"/>
    </location>
</feature>
<keyword evidence="2 5" id="KW-0812">Transmembrane</keyword>
<dbReference type="InterPro" id="IPR036465">
    <property type="entry name" value="vWFA_dom_sf"/>
</dbReference>
<proteinExistence type="predicted"/>
<dbReference type="AlphaFoldDB" id="Q8KA90"/>
<sequence>MNSLFTIVSGIRFDEPWWLLLLPLTIAGSAVYRLFWRKNRQGVLFPSVSELRSSGFAALSLFSKFPEWLHWLVLVLIVLALSGPSAPFPPSSRDTVGIDIMIALDVSDSMNTPDFGGKSRFAGARTAAMRFIDNRPADRIGLVVFSGGSFTRCPLTLDHEVLGRLAETVAPGFFDEPGTAIGTAILTATNRLKASSSKEKALVLITDGENNAGEVTPETAARLAANYGIRIYTVFAGKEARAFENTSNTALNRKGRSELETVARISGGRMFSAGDVFGLMKSFRDIDRLEKTRLKGRMPSRTMALYPWLLLSAVCLLLAEQALSATRFIRIP</sequence>
<dbReference type="OrthoDB" id="6206554at2"/>
<dbReference type="eggNOG" id="COG2304">
    <property type="taxonomic scope" value="Bacteria"/>
</dbReference>
<feature type="transmembrane region" description="Helical" evidence="5">
    <location>
        <begin position="17"/>
        <end position="36"/>
    </location>
</feature>
<name>Q8KA90_CHLTE</name>
<gene>
    <name evidence="7" type="ordered locus">CT2278</name>
</gene>
<evidence type="ECO:0000313" key="7">
    <source>
        <dbReference type="EMBL" id="AAM73491.1"/>
    </source>
</evidence>
<dbReference type="HOGENOM" id="CLU_024570_0_0_10"/>
<dbReference type="SMART" id="SM00327">
    <property type="entry name" value="VWA"/>
    <property type="match status" value="1"/>
</dbReference>
<dbReference type="RefSeq" id="WP_010933926.1">
    <property type="nucleotide sequence ID" value="NC_002932.3"/>
</dbReference>
<dbReference type="InterPro" id="IPR002035">
    <property type="entry name" value="VWF_A"/>
</dbReference>
<evidence type="ECO:0000256" key="3">
    <source>
        <dbReference type="ARBA" id="ARBA00022989"/>
    </source>
</evidence>
<organism evidence="7 8">
    <name type="scientific">Chlorobaculum tepidum (strain ATCC 49652 / DSM 12025 / NBRC 103806 / TLS)</name>
    <name type="common">Chlorobium tepidum</name>
    <dbReference type="NCBI Taxonomy" id="194439"/>
    <lineage>
        <taxon>Bacteria</taxon>
        <taxon>Pseudomonadati</taxon>
        <taxon>Chlorobiota</taxon>
        <taxon>Chlorobiia</taxon>
        <taxon>Chlorobiales</taxon>
        <taxon>Chlorobiaceae</taxon>
        <taxon>Chlorobaculum</taxon>
    </lineage>
</organism>
<evidence type="ECO:0000256" key="4">
    <source>
        <dbReference type="ARBA" id="ARBA00023136"/>
    </source>
</evidence>
<dbReference type="Gene3D" id="3.40.50.410">
    <property type="entry name" value="von Willebrand factor, type A domain"/>
    <property type="match status" value="1"/>
</dbReference>
<dbReference type="EnsemblBacteria" id="AAM73491">
    <property type="protein sequence ID" value="AAM73491"/>
    <property type="gene ID" value="CT2278"/>
</dbReference>
<dbReference type="PATRIC" id="fig|194439.7.peg.2072"/>
<keyword evidence="8" id="KW-1185">Reference proteome</keyword>
<accession>Q8KA90</accession>
<dbReference type="EMBL" id="AE006470">
    <property type="protein sequence ID" value="AAM73491.1"/>
    <property type="molecule type" value="Genomic_DNA"/>
</dbReference>
<evidence type="ECO:0000256" key="2">
    <source>
        <dbReference type="ARBA" id="ARBA00022692"/>
    </source>
</evidence>
<dbReference type="InterPro" id="IPR050768">
    <property type="entry name" value="UPF0353/GerABKA_families"/>
</dbReference>
<dbReference type="PANTHER" id="PTHR22550:SF5">
    <property type="entry name" value="LEUCINE ZIPPER PROTEIN 4"/>
    <property type="match status" value="1"/>
</dbReference>
<dbReference type="KEGG" id="cte:CT2278"/>
<keyword evidence="4 5" id="KW-0472">Membrane</keyword>
<dbReference type="SUPFAM" id="SSF53300">
    <property type="entry name" value="vWA-like"/>
    <property type="match status" value="1"/>
</dbReference>
<dbReference type="CDD" id="cd01467">
    <property type="entry name" value="vWA_BatA_type"/>
    <property type="match status" value="1"/>
</dbReference>